<name>A0A6A6LAY2_HEVBR</name>
<reference evidence="2 3" key="1">
    <citation type="journal article" date="2020" name="Mol. Plant">
        <title>The Chromosome-Based Rubber Tree Genome Provides New Insights into Spurge Genome Evolution and Rubber Biosynthesis.</title>
        <authorList>
            <person name="Liu J."/>
            <person name="Shi C."/>
            <person name="Shi C.C."/>
            <person name="Li W."/>
            <person name="Zhang Q.J."/>
            <person name="Zhang Y."/>
            <person name="Li K."/>
            <person name="Lu H.F."/>
            <person name="Shi C."/>
            <person name="Zhu S.T."/>
            <person name="Xiao Z.Y."/>
            <person name="Nan H."/>
            <person name="Yue Y."/>
            <person name="Zhu X.G."/>
            <person name="Wu Y."/>
            <person name="Hong X.N."/>
            <person name="Fan G.Y."/>
            <person name="Tong Y."/>
            <person name="Zhang D."/>
            <person name="Mao C.L."/>
            <person name="Liu Y.L."/>
            <person name="Hao S.J."/>
            <person name="Liu W.Q."/>
            <person name="Lv M.Q."/>
            <person name="Zhang H.B."/>
            <person name="Liu Y."/>
            <person name="Hu-Tang G.R."/>
            <person name="Wang J.P."/>
            <person name="Wang J.H."/>
            <person name="Sun Y.H."/>
            <person name="Ni S.B."/>
            <person name="Chen W.B."/>
            <person name="Zhang X.C."/>
            <person name="Jiao Y.N."/>
            <person name="Eichler E.E."/>
            <person name="Li G.H."/>
            <person name="Liu X."/>
            <person name="Gao L.Z."/>
        </authorList>
    </citation>
    <scope>NUCLEOTIDE SEQUENCE [LARGE SCALE GENOMIC DNA]</scope>
    <source>
        <strain evidence="3">cv. GT1</strain>
        <tissue evidence="2">Leaf</tissue>
    </source>
</reference>
<dbReference type="AlphaFoldDB" id="A0A6A6LAY2"/>
<accession>A0A6A6LAY2</accession>
<evidence type="ECO:0000313" key="2">
    <source>
        <dbReference type="EMBL" id="KAF2298600.1"/>
    </source>
</evidence>
<dbReference type="EMBL" id="JAAGAX010000011">
    <property type="protein sequence ID" value="KAF2298517.1"/>
    <property type="molecule type" value="Genomic_DNA"/>
</dbReference>
<evidence type="ECO:0000313" key="1">
    <source>
        <dbReference type="EMBL" id="KAF2298517.1"/>
    </source>
</evidence>
<organism evidence="2 3">
    <name type="scientific">Hevea brasiliensis</name>
    <name type="common">Para rubber tree</name>
    <name type="synonym">Siphonia brasiliensis</name>
    <dbReference type="NCBI Taxonomy" id="3981"/>
    <lineage>
        <taxon>Eukaryota</taxon>
        <taxon>Viridiplantae</taxon>
        <taxon>Streptophyta</taxon>
        <taxon>Embryophyta</taxon>
        <taxon>Tracheophyta</taxon>
        <taxon>Spermatophyta</taxon>
        <taxon>Magnoliopsida</taxon>
        <taxon>eudicotyledons</taxon>
        <taxon>Gunneridae</taxon>
        <taxon>Pentapetalae</taxon>
        <taxon>rosids</taxon>
        <taxon>fabids</taxon>
        <taxon>Malpighiales</taxon>
        <taxon>Euphorbiaceae</taxon>
        <taxon>Crotonoideae</taxon>
        <taxon>Micrandreae</taxon>
        <taxon>Hevea</taxon>
    </lineage>
</organism>
<evidence type="ECO:0000313" key="3">
    <source>
        <dbReference type="Proteomes" id="UP000467840"/>
    </source>
</evidence>
<sequence>MIQIAMASACLRRCEEDCNNGHPHPLLCKFFCPPYCATHLERPDPEGTIAELQRRNSTDSVVPNCNGEELELSLGSWHLLAWCTNGERRSLKLLRHYLAAMNGALRDAKRRIHTHLSASSFAHPGAQPTLISKNILAIKINCVNQPAIHVKANKYTETLSKLQ</sequence>
<proteinExistence type="predicted"/>
<dbReference type="Proteomes" id="UP000467840">
    <property type="component" value="Chromosome 1"/>
</dbReference>
<dbReference type="EMBL" id="JAAGAX010000011">
    <property type="protein sequence ID" value="KAF2298600.1"/>
    <property type="molecule type" value="Genomic_DNA"/>
</dbReference>
<keyword evidence="3" id="KW-1185">Reference proteome</keyword>
<protein>
    <submittedName>
        <fullName evidence="2">Uncharacterized protein</fullName>
    </submittedName>
</protein>
<gene>
    <name evidence="1" type="ORF">GH714_023917</name>
    <name evidence="2" type="ORF">GH714_024284</name>
</gene>
<comment type="caution">
    <text evidence="2">The sequence shown here is derived from an EMBL/GenBank/DDBJ whole genome shotgun (WGS) entry which is preliminary data.</text>
</comment>